<name>A0A1I8NYZ5_STOCA</name>
<gene>
    <name evidence="2" type="primary">106085991</name>
</gene>
<dbReference type="Proteomes" id="UP000095300">
    <property type="component" value="Unassembled WGS sequence"/>
</dbReference>
<dbReference type="AlphaFoldDB" id="A0A1I8NYZ5"/>
<evidence type="ECO:0000313" key="3">
    <source>
        <dbReference type="Proteomes" id="UP000095300"/>
    </source>
</evidence>
<evidence type="ECO:0000259" key="1">
    <source>
        <dbReference type="PROSITE" id="PS50191"/>
    </source>
</evidence>
<dbReference type="PROSITE" id="PS50191">
    <property type="entry name" value="CRAL_TRIO"/>
    <property type="match status" value="1"/>
</dbReference>
<dbReference type="VEuPathDB" id="VectorBase:SCAU003328"/>
<dbReference type="GO" id="GO:1902936">
    <property type="term" value="F:phosphatidylinositol bisphosphate binding"/>
    <property type="evidence" value="ECO:0007669"/>
    <property type="project" value="TreeGrafter"/>
</dbReference>
<dbReference type="GO" id="GO:0016020">
    <property type="term" value="C:membrane"/>
    <property type="evidence" value="ECO:0007669"/>
    <property type="project" value="TreeGrafter"/>
</dbReference>
<dbReference type="Gene3D" id="3.40.525.10">
    <property type="entry name" value="CRAL-TRIO lipid binding domain"/>
    <property type="match status" value="1"/>
</dbReference>
<dbReference type="PANTHER" id="PTHR10174">
    <property type="entry name" value="ALPHA-TOCOPHEROL TRANSFER PROTEIN-RELATED"/>
    <property type="match status" value="1"/>
</dbReference>
<feature type="domain" description="CRAL-TRIO" evidence="1">
    <location>
        <begin position="129"/>
        <end position="256"/>
    </location>
</feature>
<dbReference type="OrthoDB" id="6575879at2759"/>
<protein>
    <recommendedName>
        <fullName evidence="1">CRAL-TRIO domain-containing protein</fullName>
    </recommendedName>
</protein>
<evidence type="ECO:0000313" key="2">
    <source>
        <dbReference type="EnsemblMetazoa" id="SCAU003328-PA"/>
    </source>
</evidence>
<dbReference type="InterPro" id="IPR036865">
    <property type="entry name" value="CRAL-TRIO_dom_sf"/>
</dbReference>
<accession>A0A1I8NYZ5</accession>
<sequence length="306" mass="36320">MADIEALSEDLQKITIEQLNEVPARIPEYLQKLKTWILKQPHLKSRTNDQFLIQFLRFCKYNLEEAKQKVDSFYTQKTKYPDWFGTTDVDRPKFREIHNLCCTSVLPMPLYGCGPRIVFYRYWYPIEKYAMEEIIETCVATIESFIMTDPYACICGVLYLLDMAEITPEKIEQYTPRVLKKLDVFYDKYIPLHSLGFYFFNIPPFAEKFFQQYLESLPKDFRKNVLITGKNINHITDKVPLKYLPKDYGGENGCLRDLAKEFNKVWDNQKTYFQENAQYGVDEQLREIPATNFDIKYHDSDLIIID</sequence>
<dbReference type="KEGG" id="scac:106085991"/>
<organism evidence="2 3">
    <name type="scientific">Stomoxys calcitrans</name>
    <name type="common">Stable fly</name>
    <name type="synonym">Conops calcitrans</name>
    <dbReference type="NCBI Taxonomy" id="35570"/>
    <lineage>
        <taxon>Eukaryota</taxon>
        <taxon>Metazoa</taxon>
        <taxon>Ecdysozoa</taxon>
        <taxon>Arthropoda</taxon>
        <taxon>Hexapoda</taxon>
        <taxon>Insecta</taxon>
        <taxon>Pterygota</taxon>
        <taxon>Neoptera</taxon>
        <taxon>Endopterygota</taxon>
        <taxon>Diptera</taxon>
        <taxon>Brachycera</taxon>
        <taxon>Muscomorpha</taxon>
        <taxon>Muscoidea</taxon>
        <taxon>Muscidae</taxon>
        <taxon>Stomoxys</taxon>
    </lineage>
</organism>
<dbReference type="InterPro" id="IPR036273">
    <property type="entry name" value="CRAL/TRIO_N_dom_sf"/>
</dbReference>
<dbReference type="Pfam" id="PF00650">
    <property type="entry name" value="CRAL_TRIO"/>
    <property type="match status" value="1"/>
</dbReference>
<reference evidence="2" key="1">
    <citation type="submission" date="2020-05" db="UniProtKB">
        <authorList>
            <consortium name="EnsemblMetazoa"/>
        </authorList>
    </citation>
    <scope>IDENTIFICATION</scope>
    <source>
        <strain evidence="2">USDA</strain>
    </source>
</reference>
<dbReference type="Gene3D" id="1.20.5.1200">
    <property type="entry name" value="Alpha-tocopherol transfer"/>
    <property type="match status" value="1"/>
</dbReference>
<proteinExistence type="predicted"/>
<dbReference type="SUPFAM" id="SSF46938">
    <property type="entry name" value="CRAL/TRIO N-terminal domain"/>
    <property type="match status" value="1"/>
</dbReference>
<dbReference type="Gene3D" id="1.10.8.20">
    <property type="entry name" value="N-terminal domain of phosphatidylinositol transfer protein sec14p"/>
    <property type="match status" value="1"/>
</dbReference>
<dbReference type="InterPro" id="IPR001251">
    <property type="entry name" value="CRAL-TRIO_dom"/>
</dbReference>
<dbReference type="PANTHER" id="PTHR10174:SF216">
    <property type="entry name" value="CRAL-TRIO DOMAIN-CONTAINING PROTEIN-RELATED"/>
    <property type="match status" value="1"/>
</dbReference>
<keyword evidence="3" id="KW-1185">Reference proteome</keyword>
<dbReference type="EnsemblMetazoa" id="SCAU003328-RA">
    <property type="protein sequence ID" value="SCAU003328-PA"/>
    <property type="gene ID" value="SCAU003328"/>
</dbReference>
<dbReference type="SUPFAM" id="SSF52087">
    <property type="entry name" value="CRAL/TRIO domain"/>
    <property type="match status" value="1"/>
</dbReference>